<keyword evidence="2" id="KW-1185">Reference proteome</keyword>
<organism evidence="1 2">
    <name type="scientific">Lithospermum erythrorhizon</name>
    <name type="common">Purple gromwell</name>
    <name type="synonym">Lithospermum officinale var. erythrorhizon</name>
    <dbReference type="NCBI Taxonomy" id="34254"/>
    <lineage>
        <taxon>Eukaryota</taxon>
        <taxon>Viridiplantae</taxon>
        <taxon>Streptophyta</taxon>
        <taxon>Embryophyta</taxon>
        <taxon>Tracheophyta</taxon>
        <taxon>Spermatophyta</taxon>
        <taxon>Magnoliopsida</taxon>
        <taxon>eudicotyledons</taxon>
        <taxon>Gunneridae</taxon>
        <taxon>Pentapetalae</taxon>
        <taxon>asterids</taxon>
        <taxon>lamiids</taxon>
        <taxon>Boraginales</taxon>
        <taxon>Boraginaceae</taxon>
        <taxon>Boraginoideae</taxon>
        <taxon>Lithospermeae</taxon>
        <taxon>Lithospermum</taxon>
    </lineage>
</organism>
<dbReference type="InterPro" id="IPR016024">
    <property type="entry name" value="ARM-type_fold"/>
</dbReference>
<dbReference type="InterPro" id="IPR044968">
    <property type="entry name" value="PRD1"/>
</dbReference>
<reference evidence="1 2" key="1">
    <citation type="submission" date="2024-01" db="EMBL/GenBank/DDBJ databases">
        <title>The complete chloroplast genome sequence of Lithospermum erythrorhizon: insights into the phylogenetic relationship among Boraginaceae species and the maternal lineages of purple gromwells.</title>
        <authorList>
            <person name="Okada T."/>
            <person name="Watanabe K."/>
        </authorList>
    </citation>
    <scope>NUCLEOTIDE SEQUENCE [LARGE SCALE GENOMIC DNA]</scope>
</reference>
<evidence type="ECO:0000313" key="2">
    <source>
        <dbReference type="Proteomes" id="UP001454036"/>
    </source>
</evidence>
<protein>
    <recommendedName>
        <fullName evidence="3">Protein PRD1</fullName>
    </recommendedName>
</protein>
<evidence type="ECO:0008006" key="3">
    <source>
        <dbReference type="Google" id="ProtNLM"/>
    </source>
</evidence>
<gene>
    <name evidence="1" type="ORF">LIER_01923</name>
</gene>
<proteinExistence type="predicted"/>
<comment type="caution">
    <text evidence="1">The sequence shown here is derived from an EMBL/GenBank/DDBJ whole genome shotgun (WGS) entry which is preliminary data.</text>
</comment>
<dbReference type="Gene3D" id="1.25.10.10">
    <property type="entry name" value="Leucine-rich Repeat Variant"/>
    <property type="match status" value="1"/>
</dbReference>
<accession>A0AAV3NS75</accession>
<dbReference type="Proteomes" id="UP001454036">
    <property type="component" value="Unassembled WGS sequence"/>
</dbReference>
<dbReference type="GO" id="GO:0042138">
    <property type="term" value="P:meiotic DNA double-strand break formation"/>
    <property type="evidence" value="ECO:0007669"/>
    <property type="project" value="InterPro"/>
</dbReference>
<dbReference type="PANTHER" id="PTHR36379:SF1">
    <property type="entry name" value="PUTATIVE RECOMBINATION INITIATION DEFECT 1-RELATED"/>
    <property type="match status" value="1"/>
</dbReference>
<dbReference type="EMBL" id="BAABME010000199">
    <property type="protein sequence ID" value="GAA0140613.1"/>
    <property type="molecule type" value="Genomic_DNA"/>
</dbReference>
<dbReference type="InterPro" id="IPR011989">
    <property type="entry name" value="ARM-like"/>
</dbReference>
<name>A0AAV3NS75_LITER</name>
<dbReference type="SUPFAM" id="SSF48371">
    <property type="entry name" value="ARM repeat"/>
    <property type="match status" value="1"/>
</dbReference>
<evidence type="ECO:0000313" key="1">
    <source>
        <dbReference type="EMBL" id="GAA0140613.1"/>
    </source>
</evidence>
<dbReference type="PANTHER" id="PTHR36379">
    <property type="entry name" value="PROTEIN PRD1"/>
    <property type="match status" value="1"/>
</dbReference>
<sequence length="1282" mass="143090">MFSTTTIFPHPPPSPPLCSQGHRSTLHLPTVDGGSICLLCFSALISTPKSPTVHVSYALSQLSIALSQPQFLRNFITHHSRFLISPLLILLAGIEDDPIANQTTELIVKIVENCDDDDVYGEIVGRVSDKLSSGALAWSRKQLYMLHCLGILLNCDKSSPYVYVKDKYALVANLVTGLQLSSEEVQGEILFLLYKLSLSKEESVDYDWFDALSANCPKVLYLSLEALMKTQSEVVRLNCVALLKVLAQRGILENQMDKDSFGADNFMGTPEQIDRPPLNIIFAEALKGALLSSDSEVQIATLDLIVLYLSWGGDSRKCQVLLEENIADYIFEILRLSGCKDPLINSCIMILDLLSAAEKSFRQRLAVGFATLLPVLHFVVEIPFHPVQTQSMKLIWSCILNCPGAVATSHVEEVGAVLTRLLEKHVIGEIDVPPETFSLSCSIFVALMKCSCSSGSSSLSTSIQNSSKDALLICLRDYAKHPQKTLDSLYLVKEAYGYAHEGSFTGSVNMELRNSILEICNEHLLPWFLSEVSNIEDEEIALGVLETLYAILLQDSNPETKMFTKNLVSSSWFSFSFGCLGMFPTEKMKWRIYFVFSSIADLLLGSNYGQLIRDAASDMPFDPVDLLFVLGQNSFDSQQLVTCQSAILLLLYMSSLYDDRLADVKLMFASLEQYILLNFSESFVEANSPVRLEWLVSLYGLCRSLAKVGYQIPYSPEAEKIIFQLMDERGCDLLDSGMHISSLKWLFQQGKICKSLTDQLLKFCRCNSSNSNFIVNQRKDDHLLESDVVAELIASGDNYAPLLLVWLLRDVIQNDQENDYLSVVSILTRMIEILPTASNQLSANGIGEAIQKIYHHPMYSSSLEIRMVTSKLVFTLLHSVSSNSISDGDAWGSMVVKLVDSLVHTIASEGWIRETLIIVGILSLVLHHSTNNALIEASKTVLLNTPLILTINSEIFDACSKGPALTDLDEETSNGEILISLLLLLFYSIRSVDAILPGILDWQNLFDMQDKMQHLSYISIRCHDLCKLIHYGSPVIKLIASHCLLDIFSKISVHKIKKQVELEIRTGYLLSVVAILEGLVFYEDVRVSTNCALCLAIIMSWEELNIELLVSERSRWCRLVIEELVMSFAAPCLASKSFVVHHKPAVHIVVALLKMRNLLKWLSSVLDSSCISGIIEKLSPNQVTAELVVFFRELLLAGYLKPDQIASFGRMLQACRKHISTGEIRDLREEHTEKIIDVGSDDLQRVSGILMHNMIHLSSFNTNSKGLLEEIELFSKCLMEED</sequence>